<proteinExistence type="predicted"/>
<feature type="region of interest" description="Disordered" evidence="1">
    <location>
        <begin position="1"/>
        <end position="20"/>
    </location>
</feature>
<accession>A0ABS4TKR0</accession>
<evidence type="ECO:0000259" key="2">
    <source>
        <dbReference type="SMART" id="SM00470"/>
    </source>
</evidence>
<feature type="domain" description="ParB-like N-terminal" evidence="2">
    <location>
        <begin position="1"/>
        <end position="85"/>
    </location>
</feature>
<dbReference type="RefSeq" id="WP_307855272.1">
    <property type="nucleotide sequence ID" value="NZ_JAGINW010000001.1"/>
</dbReference>
<organism evidence="3 4">
    <name type="scientific">Kibdelosporangium banguiense</name>
    <dbReference type="NCBI Taxonomy" id="1365924"/>
    <lineage>
        <taxon>Bacteria</taxon>
        <taxon>Bacillati</taxon>
        <taxon>Actinomycetota</taxon>
        <taxon>Actinomycetes</taxon>
        <taxon>Pseudonocardiales</taxon>
        <taxon>Pseudonocardiaceae</taxon>
        <taxon>Kibdelosporangium</taxon>
    </lineage>
</organism>
<dbReference type="Pfam" id="PF02195">
    <property type="entry name" value="ParB_N"/>
    <property type="match status" value="1"/>
</dbReference>
<feature type="compositionally biased region" description="Basic and acidic residues" evidence="1">
    <location>
        <begin position="9"/>
        <end position="20"/>
    </location>
</feature>
<comment type="caution">
    <text evidence="3">The sequence shown here is derived from an EMBL/GenBank/DDBJ whole genome shotgun (WGS) entry which is preliminary data.</text>
</comment>
<keyword evidence="4" id="KW-1185">Reference proteome</keyword>
<dbReference type="SUPFAM" id="SSF110849">
    <property type="entry name" value="ParB/Sulfiredoxin"/>
    <property type="match status" value="1"/>
</dbReference>
<dbReference type="EMBL" id="JAGINW010000001">
    <property type="protein sequence ID" value="MBP2325000.1"/>
    <property type="molecule type" value="Genomic_DNA"/>
</dbReference>
<dbReference type="SMART" id="SM00470">
    <property type="entry name" value="ParB"/>
    <property type="match status" value="1"/>
</dbReference>
<evidence type="ECO:0000313" key="3">
    <source>
        <dbReference type="EMBL" id="MBP2325000.1"/>
    </source>
</evidence>
<dbReference type="Proteomes" id="UP001519332">
    <property type="component" value="Unassembled WGS sequence"/>
</dbReference>
<sequence length="299" mass="32206">MRVPIASLREAHSPRIDGEDPDHVRALAETTEKLPPIVVHKPTMRIIDGMHRLRAAQLCGHEEIEARFFGGTEDEAFLLAVRANIVHGLPLSLADRKTAAANLLAANPQWSDRMIASKTGLAAKTVGALRGYASGEGSSRIGRDGRVRPVSANEGRQIASELFSRDPALSLRKVARAAGISPETARDVRRRLDRGEDTVTPQSATPPSAPQPRSPSPAEAEDPGPSLQSALYRLRTDPSLRLTESGRALLQILGANSSLNGPRLQSILDNVPEHCRDIVAKAAKECAQVWHSVAGRLDP</sequence>
<reference evidence="3 4" key="1">
    <citation type="submission" date="2021-03" db="EMBL/GenBank/DDBJ databases">
        <title>Sequencing the genomes of 1000 actinobacteria strains.</title>
        <authorList>
            <person name="Klenk H.-P."/>
        </authorList>
    </citation>
    <scope>NUCLEOTIDE SEQUENCE [LARGE SCALE GENOMIC DNA]</scope>
    <source>
        <strain evidence="3 4">DSM 46670</strain>
    </source>
</reference>
<feature type="region of interest" description="Disordered" evidence="1">
    <location>
        <begin position="133"/>
        <end position="153"/>
    </location>
</feature>
<dbReference type="InterPro" id="IPR003115">
    <property type="entry name" value="ParB_N"/>
</dbReference>
<evidence type="ECO:0000313" key="4">
    <source>
        <dbReference type="Proteomes" id="UP001519332"/>
    </source>
</evidence>
<protein>
    <submittedName>
        <fullName evidence="3">ParB-like chromosome segregation protein Spo0J</fullName>
    </submittedName>
</protein>
<name>A0ABS4TKR0_9PSEU</name>
<evidence type="ECO:0000256" key="1">
    <source>
        <dbReference type="SAM" id="MobiDB-lite"/>
    </source>
</evidence>
<dbReference type="InterPro" id="IPR036086">
    <property type="entry name" value="ParB/Sulfiredoxin_sf"/>
</dbReference>
<gene>
    <name evidence="3" type="ORF">JOF56_005385</name>
</gene>
<dbReference type="Gene3D" id="3.90.1530.10">
    <property type="entry name" value="Conserved hypothetical protein from pyrococcus furiosus pfu- 392566-001, ParB domain"/>
    <property type="match status" value="1"/>
</dbReference>
<feature type="region of interest" description="Disordered" evidence="1">
    <location>
        <begin position="180"/>
        <end position="225"/>
    </location>
</feature>